<evidence type="ECO:0000313" key="2">
    <source>
        <dbReference type="EMBL" id="KAF9585697.1"/>
    </source>
</evidence>
<name>A0A9P6G1D8_9FUNG</name>
<gene>
    <name evidence="2" type="ORF">BGW38_001181</name>
</gene>
<accession>A0A9P6G1D8</accession>
<feature type="compositionally biased region" description="Polar residues" evidence="1">
    <location>
        <begin position="20"/>
        <end position="32"/>
    </location>
</feature>
<dbReference type="OrthoDB" id="2439449at2759"/>
<dbReference type="AlphaFoldDB" id="A0A9P6G1D8"/>
<feature type="region of interest" description="Disordered" evidence="1">
    <location>
        <begin position="1"/>
        <end position="51"/>
    </location>
</feature>
<comment type="caution">
    <text evidence="2">The sequence shown here is derived from an EMBL/GenBank/DDBJ whole genome shotgun (WGS) entry which is preliminary data.</text>
</comment>
<organism evidence="2 3">
    <name type="scientific">Lunasporangiospora selenospora</name>
    <dbReference type="NCBI Taxonomy" id="979761"/>
    <lineage>
        <taxon>Eukaryota</taxon>
        <taxon>Fungi</taxon>
        <taxon>Fungi incertae sedis</taxon>
        <taxon>Mucoromycota</taxon>
        <taxon>Mortierellomycotina</taxon>
        <taxon>Mortierellomycetes</taxon>
        <taxon>Mortierellales</taxon>
        <taxon>Mortierellaceae</taxon>
        <taxon>Lunasporangiospora</taxon>
    </lineage>
</organism>
<proteinExistence type="predicted"/>
<evidence type="ECO:0000256" key="1">
    <source>
        <dbReference type="SAM" id="MobiDB-lite"/>
    </source>
</evidence>
<dbReference type="EMBL" id="JAABOA010000136">
    <property type="protein sequence ID" value="KAF9585697.1"/>
    <property type="molecule type" value="Genomic_DNA"/>
</dbReference>
<sequence length="427" mass="48381">MPSGTGQEYAAQKNAVGQPANPSSHYHMQTRSPHVCGSKTPGEKEPFQNPNFTQNVSELEVQFPDSTYSSICTGRLVDPEIHIPELTESFLYYKNGTCISEVLLNYRQRQVESKSLLNSNQIKEIMSLSFVFFDPLICDLQEEERVRWRQSLGGNDRAFVSDLTEVCCRRKREEAMRALLVLGLKHDCIMSPLYLTAHSLLSTSILWADNVLDQDNEGSFIERFFKPLVNAFFGQFENARLCWINDVLKTGHVDIGERIVPKVMLSTSDPQHTVLVGEVTIPEASQHELNRNRVKLFIEMKHCLDGLLDYGVDSPVVGLLVQRHRVEVWSMTLPYEALYIPTKLGSFDLILSRFNFGTFFAMAPPLLAAKAIIQNSLTQLSRVRGWPLKSGWRRDTSALAPLPLGVTYPSTMRPLQRKRTGEDVNMQ</sequence>
<keyword evidence="3" id="KW-1185">Reference proteome</keyword>
<dbReference type="Proteomes" id="UP000780801">
    <property type="component" value="Unassembled WGS sequence"/>
</dbReference>
<evidence type="ECO:0000313" key="3">
    <source>
        <dbReference type="Proteomes" id="UP000780801"/>
    </source>
</evidence>
<protein>
    <submittedName>
        <fullName evidence="2">Uncharacterized protein</fullName>
    </submittedName>
</protein>
<reference evidence="2" key="1">
    <citation type="journal article" date="2020" name="Fungal Divers.">
        <title>Resolving the Mortierellaceae phylogeny through synthesis of multi-gene phylogenetics and phylogenomics.</title>
        <authorList>
            <person name="Vandepol N."/>
            <person name="Liber J."/>
            <person name="Desiro A."/>
            <person name="Na H."/>
            <person name="Kennedy M."/>
            <person name="Barry K."/>
            <person name="Grigoriev I.V."/>
            <person name="Miller A.N."/>
            <person name="O'Donnell K."/>
            <person name="Stajich J.E."/>
            <person name="Bonito G."/>
        </authorList>
    </citation>
    <scope>NUCLEOTIDE SEQUENCE</scope>
    <source>
        <strain evidence="2">KOD1015</strain>
    </source>
</reference>